<comment type="function">
    <text evidence="1">Resistance to tetracycline by an active tetracycline efflux. This is an energy-dependent process that decreases the accumulation of the antibiotic in whole cells. This protein functions as a metal-tetracycline/H(+) antiporter.</text>
</comment>
<keyword evidence="6 8" id="KW-1133">Transmembrane helix</keyword>
<feature type="transmembrane region" description="Helical" evidence="8">
    <location>
        <begin position="312"/>
        <end position="331"/>
    </location>
</feature>
<evidence type="ECO:0000256" key="4">
    <source>
        <dbReference type="ARBA" id="ARBA00022448"/>
    </source>
</evidence>
<evidence type="ECO:0000256" key="6">
    <source>
        <dbReference type="ARBA" id="ARBA00022989"/>
    </source>
</evidence>
<name>A0ABV0GKP0_9BURK</name>
<accession>A0ABV0GKP0</accession>
<proteinExistence type="inferred from homology"/>
<dbReference type="EMBL" id="JBDPZC010000016">
    <property type="protein sequence ID" value="MEO3715645.1"/>
    <property type="molecule type" value="Genomic_DNA"/>
</dbReference>
<evidence type="ECO:0000256" key="5">
    <source>
        <dbReference type="ARBA" id="ARBA00022692"/>
    </source>
</evidence>
<keyword evidence="11" id="KW-1185">Reference proteome</keyword>
<dbReference type="Proteomes" id="UP001462640">
    <property type="component" value="Unassembled WGS sequence"/>
</dbReference>
<organism evidence="10 11">
    <name type="scientific">Roseateles flavus</name>
    <dbReference type="NCBI Taxonomy" id="3149041"/>
    <lineage>
        <taxon>Bacteria</taxon>
        <taxon>Pseudomonadati</taxon>
        <taxon>Pseudomonadota</taxon>
        <taxon>Betaproteobacteria</taxon>
        <taxon>Burkholderiales</taxon>
        <taxon>Sphaerotilaceae</taxon>
        <taxon>Roseateles</taxon>
    </lineage>
</organism>
<evidence type="ECO:0000256" key="8">
    <source>
        <dbReference type="SAM" id="Phobius"/>
    </source>
</evidence>
<dbReference type="PRINTS" id="PR01035">
    <property type="entry name" value="TCRTETA"/>
</dbReference>
<evidence type="ECO:0000259" key="9">
    <source>
        <dbReference type="PROSITE" id="PS50850"/>
    </source>
</evidence>
<gene>
    <name evidence="10" type="primary">tet</name>
    <name evidence="10" type="ORF">ABDJ40_22965</name>
</gene>
<evidence type="ECO:0000313" key="10">
    <source>
        <dbReference type="EMBL" id="MEO3715645.1"/>
    </source>
</evidence>
<sequence length="409" mass="42809">MHSINDREIVNRALTVILLTLLLDAVGMSLVFPILPGLLRELAGADATAHHYGALLAVYATMQFLFSPVLGALSDRFGRRPVLLASLAGAAADYVLMALAPSLAWLYVGRVLSGITGASMAVGTAYITDVTAEPDRARRYGQMGAAMGLGFVVGPLIGGGLGEWSLRAPFLAAAAMNALNLLLAWRALPESNQHRAVRLEISKLNAFLALHRLQGRPPLLPLVGVFAVVALASQVPGALWILYGQERYGWTAWVAGLSLACYGGLHAVSQAFVTGPLVARLGEQRALLAGMAADGLGFVLIGLATVGWMPFALLPLFAAGGLTLPALQAMLARQVDAQHQGELQGTLASLNSLIGIGGPLAATSAFAVTQQSSPGVVWIAAALLYLLALPLLFSRRARGVHAQAVELPR</sequence>
<evidence type="ECO:0000256" key="3">
    <source>
        <dbReference type="ARBA" id="ARBA00007520"/>
    </source>
</evidence>
<reference evidence="10 11" key="1">
    <citation type="submission" date="2024-05" db="EMBL/GenBank/DDBJ databases">
        <title>Roseateles sp. 2.12 16S ribosomal RNA gene Genome sequencing and assembly.</title>
        <authorList>
            <person name="Woo H."/>
        </authorList>
    </citation>
    <scope>NUCLEOTIDE SEQUENCE [LARGE SCALE GENOMIC DNA]</scope>
    <source>
        <strain evidence="10 11">2.12</strain>
    </source>
</reference>
<feature type="domain" description="Major facilitator superfamily (MFS) profile" evidence="9">
    <location>
        <begin position="13"/>
        <end position="399"/>
    </location>
</feature>
<feature type="transmembrane region" description="Helical" evidence="8">
    <location>
        <begin position="219"/>
        <end position="242"/>
    </location>
</feature>
<dbReference type="PROSITE" id="PS00216">
    <property type="entry name" value="SUGAR_TRANSPORT_1"/>
    <property type="match status" value="1"/>
</dbReference>
<feature type="transmembrane region" description="Helical" evidence="8">
    <location>
        <begin position="343"/>
        <end position="369"/>
    </location>
</feature>
<protein>
    <submittedName>
        <fullName evidence="10">Tet(A)/Tet(B)/Tet(C) family tetracycline efflux MFS transporter</fullName>
    </submittedName>
</protein>
<dbReference type="PANTHER" id="PTHR23504">
    <property type="entry name" value="MAJOR FACILITATOR SUPERFAMILY DOMAIN-CONTAINING PROTEIN 10"/>
    <property type="match status" value="1"/>
</dbReference>
<dbReference type="InterPro" id="IPR001958">
    <property type="entry name" value="Tet-R_TetA/multi-R_MdtG-like"/>
</dbReference>
<dbReference type="InterPro" id="IPR036259">
    <property type="entry name" value="MFS_trans_sf"/>
</dbReference>
<feature type="transmembrane region" description="Helical" evidence="8">
    <location>
        <begin position="168"/>
        <end position="188"/>
    </location>
</feature>
<comment type="similarity">
    <text evidence="3">Belongs to the major facilitator superfamily. TCR/Tet family.</text>
</comment>
<dbReference type="InterPro" id="IPR005829">
    <property type="entry name" value="Sugar_transporter_CS"/>
</dbReference>
<dbReference type="InterPro" id="IPR020846">
    <property type="entry name" value="MFS_dom"/>
</dbReference>
<dbReference type="Pfam" id="PF07690">
    <property type="entry name" value="MFS_1"/>
    <property type="match status" value="1"/>
</dbReference>
<feature type="transmembrane region" description="Helical" evidence="8">
    <location>
        <begin position="286"/>
        <end position="306"/>
    </location>
</feature>
<dbReference type="PROSITE" id="PS50850">
    <property type="entry name" value="MFS"/>
    <property type="match status" value="1"/>
</dbReference>
<evidence type="ECO:0000256" key="7">
    <source>
        <dbReference type="ARBA" id="ARBA00023136"/>
    </source>
</evidence>
<evidence type="ECO:0000256" key="2">
    <source>
        <dbReference type="ARBA" id="ARBA00004141"/>
    </source>
</evidence>
<dbReference type="SUPFAM" id="SSF103473">
    <property type="entry name" value="MFS general substrate transporter"/>
    <property type="match status" value="1"/>
</dbReference>
<comment type="caution">
    <text evidence="10">The sequence shown here is derived from an EMBL/GenBank/DDBJ whole genome shotgun (WGS) entry which is preliminary data.</text>
</comment>
<feature type="transmembrane region" description="Helical" evidence="8">
    <location>
        <begin position="107"/>
        <end position="128"/>
    </location>
</feature>
<keyword evidence="7 8" id="KW-0472">Membrane</keyword>
<dbReference type="PANTHER" id="PTHR23504:SF15">
    <property type="entry name" value="MAJOR FACILITATOR SUPERFAMILY (MFS) PROFILE DOMAIN-CONTAINING PROTEIN"/>
    <property type="match status" value="1"/>
</dbReference>
<feature type="transmembrane region" description="Helical" evidence="8">
    <location>
        <begin position="82"/>
        <end position="101"/>
    </location>
</feature>
<dbReference type="RefSeq" id="WP_347613221.1">
    <property type="nucleotide sequence ID" value="NZ_JBDPZC010000016.1"/>
</dbReference>
<dbReference type="NCBIfam" id="NF012174">
    <property type="entry name" value="tet_MFS_A_B_C_D"/>
    <property type="match status" value="1"/>
</dbReference>
<dbReference type="CDD" id="cd17388">
    <property type="entry name" value="MFS_TetA"/>
    <property type="match status" value="1"/>
</dbReference>
<dbReference type="InterPro" id="IPR011701">
    <property type="entry name" value="MFS"/>
</dbReference>
<evidence type="ECO:0000313" key="11">
    <source>
        <dbReference type="Proteomes" id="UP001462640"/>
    </source>
</evidence>
<feature type="transmembrane region" description="Helical" evidence="8">
    <location>
        <begin position="12"/>
        <end position="32"/>
    </location>
</feature>
<keyword evidence="5 8" id="KW-0812">Transmembrane</keyword>
<feature type="transmembrane region" description="Helical" evidence="8">
    <location>
        <begin position="248"/>
        <end position="265"/>
    </location>
</feature>
<feature type="transmembrane region" description="Helical" evidence="8">
    <location>
        <begin position="140"/>
        <end position="162"/>
    </location>
</feature>
<dbReference type="Gene3D" id="1.20.1250.20">
    <property type="entry name" value="MFS general substrate transporter like domains"/>
    <property type="match status" value="1"/>
</dbReference>
<evidence type="ECO:0000256" key="1">
    <source>
        <dbReference type="ARBA" id="ARBA00003279"/>
    </source>
</evidence>
<feature type="transmembrane region" description="Helical" evidence="8">
    <location>
        <begin position="52"/>
        <end position="70"/>
    </location>
</feature>
<keyword evidence="4" id="KW-0813">Transport</keyword>
<comment type="subcellular location">
    <subcellularLocation>
        <location evidence="2">Membrane</location>
        <topology evidence="2">Multi-pass membrane protein</topology>
    </subcellularLocation>
</comment>
<feature type="transmembrane region" description="Helical" evidence="8">
    <location>
        <begin position="375"/>
        <end position="393"/>
    </location>
</feature>